<sequence>MKNNDKKNGKVISIKAKKNKGVSMNTDDDTSNNENVIVFEKAMYRPQSNLLYQGNQYIEALPLVPNVPDFIKKTQSEIICSEEQRILPFNNKKECCYGLLDFFHIDYEHYQLFQKIDLAIRQGYYLRTTRDHALGGITNTGFCLIGISDCGKTKSMIKALKVFPDVIMHDTELYPDLVTYQLPKVVVQVSHDGDIDGLCNNAFEGFDNILGSMYFERYSDLSTNKKVNKLKFLLKKHAVGVIVFDEIQLFLQGKKDKVTKAKNFLISFSQRIGVPFICIGTPEIRNAKLTLAQDKRITGTELMHWTRMQVNKESKEGEVLYKSDCEFMQFMTNLFSYQWTDSPLILTQEVAEEFYRNTAAIKGLCVKLYILVQIKIIESEWKCFNINKSLSAGDVDKAVPELISSKLIRSISKVAFGKFQKKIDTLVSYDSQLKNSSNIVSDEKFFDDNEDIDVRALDVREIGDEIFPDRESAPDKNEKEKHFRQLRDQIHSRNSLSEYLRNIMNVSEAKSISLAEYVLVNNAGKNMKDLVRIALDLDISSIESIELLSPKVNREEVCLLGCDTTMIRNTLTKGCTAKDIYHGLLTNNLIADVKNL</sequence>
<reference evidence="1" key="1">
    <citation type="submission" date="2022-10" db="EMBL/GenBank/DDBJ databases">
        <title>Completed Genome Sequence of two octocoral isolated bacterium, Endozoicomonas euniceicola EF212T and Endozoicomonas gorgoniicola PS125T.</title>
        <authorList>
            <person name="Chiou Y.-J."/>
            <person name="Chen Y.-H."/>
        </authorList>
    </citation>
    <scope>NUCLEOTIDE SEQUENCE</scope>
    <source>
        <strain evidence="1">EF212</strain>
    </source>
</reference>
<evidence type="ECO:0000313" key="2">
    <source>
        <dbReference type="Proteomes" id="UP001163255"/>
    </source>
</evidence>
<dbReference type="Pfam" id="PF05621">
    <property type="entry name" value="TniB"/>
    <property type="match status" value="1"/>
</dbReference>
<name>A0ABY6GV65_9GAMM</name>
<evidence type="ECO:0000313" key="1">
    <source>
        <dbReference type="EMBL" id="UYM16284.1"/>
    </source>
</evidence>
<protein>
    <submittedName>
        <fullName evidence="1">TniB family NTP-binding protein</fullName>
    </submittedName>
</protein>
<dbReference type="EMBL" id="CP103300">
    <property type="protein sequence ID" value="UYM16284.1"/>
    <property type="molecule type" value="Genomic_DNA"/>
</dbReference>
<keyword evidence="2" id="KW-1185">Reference proteome</keyword>
<gene>
    <name evidence="1" type="ORF">NX720_26400</name>
</gene>
<dbReference type="InterPro" id="IPR008868">
    <property type="entry name" value="TniB"/>
</dbReference>
<organism evidence="1 2">
    <name type="scientific">Endozoicomonas euniceicola</name>
    <dbReference type="NCBI Taxonomy" id="1234143"/>
    <lineage>
        <taxon>Bacteria</taxon>
        <taxon>Pseudomonadati</taxon>
        <taxon>Pseudomonadota</taxon>
        <taxon>Gammaproteobacteria</taxon>
        <taxon>Oceanospirillales</taxon>
        <taxon>Endozoicomonadaceae</taxon>
        <taxon>Endozoicomonas</taxon>
    </lineage>
</organism>
<proteinExistence type="predicted"/>
<accession>A0ABY6GV65</accession>
<dbReference type="Proteomes" id="UP001163255">
    <property type="component" value="Chromosome"/>
</dbReference>
<dbReference type="RefSeq" id="WP_262598583.1">
    <property type="nucleotide sequence ID" value="NZ_CP103300.1"/>
</dbReference>